<protein>
    <recommendedName>
        <fullName evidence="3">TonB-dependent receptor</fullName>
    </recommendedName>
</protein>
<dbReference type="Proteomes" id="UP001497602">
    <property type="component" value="Unassembled WGS sequence"/>
</dbReference>
<sequence>MFGIYNLYSQKNAAAISFGVNNETGINEAERTSIFGIVPSVTYNFKF</sequence>
<reference evidence="1 2" key="1">
    <citation type="submission" date="2024-05" db="EMBL/GenBank/DDBJ databases">
        <authorList>
            <person name="Duchaud E."/>
        </authorList>
    </citation>
    <scope>NUCLEOTIDE SEQUENCE [LARGE SCALE GENOMIC DNA]</scope>
    <source>
        <strain evidence="1">Ena-SAMPLE-TAB-13-05-2024-13:56:06:370-140305</strain>
    </source>
</reference>
<evidence type="ECO:0000313" key="1">
    <source>
        <dbReference type="EMBL" id="CAL2107812.1"/>
    </source>
</evidence>
<accession>A0ABP1FBQ9</accession>
<dbReference type="EMBL" id="CAXJRC010000042">
    <property type="protein sequence ID" value="CAL2107812.1"/>
    <property type="molecule type" value="Genomic_DNA"/>
</dbReference>
<proteinExistence type="predicted"/>
<comment type="caution">
    <text evidence="1">The sequence shown here is derived from an EMBL/GenBank/DDBJ whole genome shotgun (WGS) entry which is preliminary data.</text>
</comment>
<organism evidence="1 2">
    <name type="scientific">Tenacibaculum vairaonense</name>
    <dbReference type="NCBI Taxonomy" id="3137860"/>
    <lineage>
        <taxon>Bacteria</taxon>
        <taxon>Pseudomonadati</taxon>
        <taxon>Bacteroidota</taxon>
        <taxon>Flavobacteriia</taxon>
        <taxon>Flavobacteriales</taxon>
        <taxon>Flavobacteriaceae</taxon>
        <taxon>Tenacibaculum</taxon>
    </lineage>
</organism>
<gene>
    <name evidence="1" type="ORF">T190115A13A_50054</name>
</gene>
<evidence type="ECO:0008006" key="3">
    <source>
        <dbReference type="Google" id="ProtNLM"/>
    </source>
</evidence>
<name>A0ABP1FBQ9_9FLAO</name>
<evidence type="ECO:0000313" key="2">
    <source>
        <dbReference type="Proteomes" id="UP001497602"/>
    </source>
</evidence>
<keyword evidence="2" id="KW-1185">Reference proteome</keyword>